<feature type="compositionally biased region" description="Basic and acidic residues" evidence="1">
    <location>
        <begin position="110"/>
        <end position="119"/>
    </location>
</feature>
<accession>A0A2G5HYS4</accession>
<evidence type="ECO:0000256" key="1">
    <source>
        <dbReference type="SAM" id="MobiDB-lite"/>
    </source>
</evidence>
<dbReference type="AlphaFoldDB" id="A0A2G5HYS4"/>
<evidence type="ECO:0000313" key="3">
    <source>
        <dbReference type="Proteomes" id="UP000230605"/>
    </source>
</evidence>
<feature type="region of interest" description="Disordered" evidence="1">
    <location>
        <begin position="28"/>
        <end position="119"/>
    </location>
</feature>
<dbReference type="EMBL" id="LKMD01000102">
    <property type="protein sequence ID" value="PIA97688.1"/>
    <property type="molecule type" value="Genomic_DNA"/>
</dbReference>
<dbReference type="Proteomes" id="UP000230605">
    <property type="component" value="Chromosome 2"/>
</dbReference>
<comment type="caution">
    <text evidence="2">The sequence shown here is derived from an EMBL/GenBank/DDBJ whole genome shotgun (WGS) entry which is preliminary data.</text>
</comment>
<feature type="compositionally biased region" description="Low complexity" evidence="1">
    <location>
        <begin position="78"/>
        <end position="88"/>
    </location>
</feature>
<protein>
    <submittedName>
        <fullName evidence="2">Uncharacterized protein</fullName>
    </submittedName>
</protein>
<evidence type="ECO:0000313" key="2">
    <source>
        <dbReference type="EMBL" id="PIA97688.1"/>
    </source>
</evidence>
<name>A0A2G5HYS4_CERBT</name>
<gene>
    <name evidence="2" type="ORF">CB0940_06273</name>
</gene>
<organism evidence="2 3">
    <name type="scientific">Cercospora beticola</name>
    <name type="common">Sugarbeet leaf spot fungus</name>
    <dbReference type="NCBI Taxonomy" id="122368"/>
    <lineage>
        <taxon>Eukaryota</taxon>
        <taxon>Fungi</taxon>
        <taxon>Dikarya</taxon>
        <taxon>Ascomycota</taxon>
        <taxon>Pezizomycotina</taxon>
        <taxon>Dothideomycetes</taxon>
        <taxon>Dothideomycetidae</taxon>
        <taxon>Mycosphaerellales</taxon>
        <taxon>Mycosphaerellaceae</taxon>
        <taxon>Cercospora</taxon>
    </lineage>
</organism>
<feature type="non-terminal residue" evidence="2">
    <location>
        <position position="1"/>
    </location>
</feature>
<feature type="compositionally biased region" description="Polar residues" evidence="1">
    <location>
        <begin position="34"/>
        <end position="57"/>
    </location>
</feature>
<reference evidence="2 3" key="1">
    <citation type="submission" date="2015-10" db="EMBL/GenBank/DDBJ databases">
        <title>The cercosporin biosynthetic gene cluster was horizontally transferred to several fungal lineages and shown to be expanded in Cercospora beticola based on microsynteny with recipient genomes.</title>
        <authorList>
            <person name="De Jonge R."/>
            <person name="Ebert M.K."/>
            <person name="Suttle J.C."/>
            <person name="Jurick Ii W.M."/>
            <person name="Secor G.A."/>
            <person name="Thomma B.P."/>
            <person name="Van De Peer Y."/>
            <person name="Bolton M.D."/>
        </authorList>
    </citation>
    <scope>NUCLEOTIDE SEQUENCE [LARGE SCALE GENOMIC DNA]</scope>
    <source>
        <strain evidence="2 3">09-40</strain>
    </source>
</reference>
<dbReference type="OrthoDB" id="5375886at2759"/>
<sequence>LLSHHCPSFTTTLFKLSQQQSLKLDQIPIEHLQSKPNPNDTNHTSTSIMSAPNQGRQSPDPERQSGAQQKDVPAGDVNNQGQNQPGQQAAEQSKDQLKNLGSNPGGPLDKAAEEKTKHS</sequence>
<proteinExistence type="predicted"/>